<dbReference type="Proteomes" id="UP000020681">
    <property type="component" value="Unassembled WGS sequence"/>
</dbReference>
<proteinExistence type="predicted"/>
<comment type="caution">
    <text evidence="1">The sequence shown here is derived from an EMBL/GenBank/DDBJ whole genome shotgun (WGS) entry which is preliminary data.</text>
</comment>
<evidence type="ECO:0000313" key="1">
    <source>
        <dbReference type="EMBL" id="EUA88027.1"/>
    </source>
</evidence>
<accession>A0ABP3A9J4</accession>
<gene>
    <name evidence="1" type="ORF">I551_5518</name>
</gene>
<protein>
    <submittedName>
        <fullName evidence="1">Uncharacterized protein</fullName>
    </submittedName>
</protein>
<evidence type="ECO:0000313" key="2">
    <source>
        <dbReference type="Proteomes" id="UP000020681"/>
    </source>
</evidence>
<name>A0ABP3A9J4_MYCUL</name>
<keyword evidence="2" id="KW-1185">Reference proteome</keyword>
<sequence>MIAANHHDMIGVRHLEHLESRRASCPIFGFPTMTSGYPLPQHFC</sequence>
<organism evidence="1 2">
    <name type="scientific">Mycobacterium ulcerans str. Harvey</name>
    <dbReference type="NCBI Taxonomy" id="1299332"/>
    <lineage>
        <taxon>Bacteria</taxon>
        <taxon>Bacillati</taxon>
        <taxon>Actinomycetota</taxon>
        <taxon>Actinomycetes</taxon>
        <taxon>Mycobacteriales</taxon>
        <taxon>Mycobacteriaceae</taxon>
        <taxon>Mycobacterium</taxon>
        <taxon>Mycobacterium ulcerans group</taxon>
    </lineage>
</organism>
<dbReference type="EMBL" id="JAOL01000150">
    <property type="protein sequence ID" value="EUA88027.1"/>
    <property type="molecule type" value="Genomic_DNA"/>
</dbReference>
<reference evidence="1 2" key="1">
    <citation type="submission" date="2014-01" db="EMBL/GenBank/DDBJ databases">
        <authorList>
            <person name="Dobos K."/>
            <person name="Lenaerts A."/>
            <person name="Ordway D."/>
            <person name="DeGroote M.A."/>
            <person name="Parker T."/>
            <person name="Sizemore C."/>
            <person name="Tallon L.J."/>
            <person name="Sadzewicz L.K."/>
            <person name="Sengamalay N."/>
            <person name="Fraser C.M."/>
            <person name="Hine E."/>
            <person name="Shefchek K.A."/>
            <person name="Das S.P."/>
            <person name="Tettelin H."/>
        </authorList>
    </citation>
    <scope>NUCLEOTIDE SEQUENCE [LARGE SCALE GENOMIC DNA]</scope>
    <source>
        <strain evidence="1 2">Harvey</strain>
    </source>
</reference>